<evidence type="ECO:0000256" key="3">
    <source>
        <dbReference type="ARBA" id="ARBA00023237"/>
    </source>
</evidence>
<dbReference type="EMBL" id="DRZX01000162">
    <property type="protein sequence ID" value="HHS48876.1"/>
    <property type="molecule type" value="Genomic_DNA"/>
</dbReference>
<sequence length="259" mass="30929">MKKTIFTYIAVALIVFFVSACSTSKELVKTEPEKSAYEWYNEGVQYYINHNYEEAKHSLSMINQQHPGSIYSKKAHLILGDVYYSEEDYLLAVDEYKKFIELYPNTNDAMFAQYKIAMSYYKMMNGYKLDQTPTKNAIENFLILLDKYPDNPYKDKVYNHLTECVKQLYQHQLFIARFYYDLGKYRASQIELDYMAKHFSDLNFNDEMLYLLASTYYHLGKKQEAIDFFNDLKKKYPNSKYIALFEKSLEKRVNNYEQQ</sequence>
<keyword evidence="1 5" id="KW-0732">Signal</keyword>
<dbReference type="AlphaFoldDB" id="A0A7C6EDH7"/>
<evidence type="ECO:0000256" key="5">
    <source>
        <dbReference type="SAM" id="SignalP"/>
    </source>
</evidence>
<dbReference type="PANTHER" id="PTHR37423">
    <property type="entry name" value="SOLUBLE LYTIC MUREIN TRANSGLYCOSYLASE-RELATED"/>
    <property type="match status" value="1"/>
</dbReference>
<dbReference type="InterPro" id="IPR019734">
    <property type="entry name" value="TPR_rpt"/>
</dbReference>
<gene>
    <name evidence="7" type="primary">bamD</name>
    <name evidence="7" type="ORF">ENM99_03330</name>
</gene>
<dbReference type="Pfam" id="PF13525">
    <property type="entry name" value="YfiO"/>
    <property type="match status" value="1"/>
</dbReference>
<organism evidence="7">
    <name type="scientific">Desulfurella acetivorans</name>
    <dbReference type="NCBI Taxonomy" id="33002"/>
    <lineage>
        <taxon>Bacteria</taxon>
        <taxon>Pseudomonadati</taxon>
        <taxon>Campylobacterota</taxon>
        <taxon>Desulfurellia</taxon>
        <taxon>Desulfurellales</taxon>
        <taxon>Desulfurellaceae</taxon>
        <taxon>Desulfurella</taxon>
    </lineage>
</organism>
<dbReference type="Proteomes" id="UP000886400">
    <property type="component" value="Unassembled WGS sequence"/>
</dbReference>
<feature type="repeat" description="TPR" evidence="4">
    <location>
        <begin position="206"/>
        <end position="239"/>
    </location>
</feature>
<dbReference type="InterPro" id="IPR039565">
    <property type="entry name" value="BamD-like"/>
</dbReference>
<reference evidence="7" key="1">
    <citation type="journal article" date="2020" name="mSystems">
        <title>Genome- and Community-Level Interaction Insights into Carbon Utilization and Element Cycling Functions of Hydrothermarchaeota in Hydrothermal Sediment.</title>
        <authorList>
            <person name="Zhou Z."/>
            <person name="Liu Y."/>
            <person name="Xu W."/>
            <person name="Pan J."/>
            <person name="Luo Z.H."/>
            <person name="Li M."/>
        </authorList>
    </citation>
    <scope>NUCLEOTIDE SEQUENCE [LARGE SCALE GENOMIC DNA]</scope>
    <source>
        <strain evidence="7">SpSt-1135</strain>
    </source>
</reference>
<dbReference type="HAMAP" id="MF_00922">
    <property type="entry name" value="OM_assembly_BamD"/>
    <property type="match status" value="1"/>
</dbReference>
<dbReference type="InterPro" id="IPR017689">
    <property type="entry name" value="BamD"/>
</dbReference>
<accession>A0A7C6EDH7</accession>
<dbReference type="PANTHER" id="PTHR37423:SF6">
    <property type="entry name" value="CELL DIVISION COORDINATOR CPOB"/>
    <property type="match status" value="1"/>
</dbReference>
<dbReference type="PROSITE" id="PS51257">
    <property type="entry name" value="PROKAR_LIPOPROTEIN"/>
    <property type="match status" value="1"/>
</dbReference>
<name>A0A7C6EDH7_DESAE</name>
<feature type="signal peptide" evidence="5">
    <location>
        <begin position="1"/>
        <end position="20"/>
    </location>
</feature>
<keyword evidence="3" id="KW-0998">Cell outer membrane</keyword>
<evidence type="ECO:0000256" key="2">
    <source>
        <dbReference type="ARBA" id="ARBA00023136"/>
    </source>
</evidence>
<dbReference type="InterPro" id="IPR011990">
    <property type="entry name" value="TPR-like_helical_dom_sf"/>
</dbReference>
<dbReference type="Gene3D" id="1.25.40.10">
    <property type="entry name" value="Tetratricopeptide repeat domain"/>
    <property type="match status" value="1"/>
</dbReference>
<dbReference type="SUPFAM" id="SSF48452">
    <property type="entry name" value="TPR-like"/>
    <property type="match status" value="2"/>
</dbReference>
<evidence type="ECO:0000256" key="1">
    <source>
        <dbReference type="ARBA" id="ARBA00022729"/>
    </source>
</evidence>
<evidence type="ECO:0000256" key="4">
    <source>
        <dbReference type="PROSITE-ProRule" id="PRU00339"/>
    </source>
</evidence>
<feature type="chain" id="PRO_5028545773" evidence="5">
    <location>
        <begin position="21"/>
        <end position="259"/>
    </location>
</feature>
<evidence type="ECO:0000259" key="6">
    <source>
        <dbReference type="Pfam" id="PF13525"/>
    </source>
</evidence>
<dbReference type="SMART" id="SM00028">
    <property type="entry name" value="TPR"/>
    <property type="match status" value="3"/>
</dbReference>
<keyword evidence="4" id="KW-0802">TPR repeat</keyword>
<keyword evidence="2" id="KW-0472">Membrane</keyword>
<feature type="repeat" description="TPR" evidence="4">
    <location>
        <begin position="73"/>
        <end position="106"/>
    </location>
</feature>
<dbReference type="NCBIfam" id="TIGR03302">
    <property type="entry name" value="OM_YfiO"/>
    <property type="match status" value="1"/>
</dbReference>
<protein>
    <submittedName>
        <fullName evidence="7">Outer membrane protein assembly factor BamD</fullName>
    </submittedName>
</protein>
<proteinExistence type="inferred from homology"/>
<feature type="domain" description="Outer membrane lipoprotein BamD-like" evidence="6">
    <location>
        <begin position="33"/>
        <end position="225"/>
    </location>
</feature>
<comment type="caution">
    <text evidence="7">The sequence shown here is derived from an EMBL/GenBank/DDBJ whole genome shotgun (WGS) entry which is preliminary data.</text>
</comment>
<evidence type="ECO:0000313" key="7">
    <source>
        <dbReference type="EMBL" id="HHS48876.1"/>
    </source>
</evidence>
<dbReference type="PROSITE" id="PS50005">
    <property type="entry name" value="TPR"/>
    <property type="match status" value="2"/>
</dbReference>